<dbReference type="GO" id="GO:0001836">
    <property type="term" value="P:release of cytochrome c from mitochondria"/>
    <property type="evidence" value="ECO:0007669"/>
    <property type="project" value="TreeGrafter"/>
</dbReference>
<dbReference type="InterPro" id="IPR009311">
    <property type="entry name" value="IFI6/IFI27-like"/>
</dbReference>
<dbReference type="GO" id="GO:0097193">
    <property type="term" value="P:intrinsic apoptotic signaling pathway"/>
    <property type="evidence" value="ECO:0007669"/>
    <property type="project" value="TreeGrafter"/>
</dbReference>
<evidence type="ECO:0000256" key="2">
    <source>
        <dbReference type="ARBA" id="ARBA00007262"/>
    </source>
</evidence>
<reference evidence="7" key="1">
    <citation type="submission" date="2025-08" db="UniProtKB">
        <authorList>
            <consortium name="Ensembl"/>
        </authorList>
    </citation>
    <scope>IDENTIFICATION</scope>
</reference>
<keyword evidence="8" id="KW-1185">Reference proteome</keyword>
<dbReference type="PANTHER" id="PTHR16932:SF18">
    <property type="entry name" value="INTERFERON, ALPHA-INDUCIBLE PROTEIN 27-LIKE 2"/>
    <property type="match status" value="1"/>
</dbReference>
<keyword evidence="5 6" id="KW-0472">Membrane</keyword>
<keyword evidence="3 6" id="KW-0812">Transmembrane</keyword>
<evidence type="ECO:0000256" key="3">
    <source>
        <dbReference type="ARBA" id="ARBA00022692"/>
    </source>
</evidence>
<evidence type="ECO:0000256" key="6">
    <source>
        <dbReference type="SAM" id="Phobius"/>
    </source>
</evidence>
<accession>A0A8C6Z7C7</accession>
<feature type="transmembrane region" description="Helical" evidence="6">
    <location>
        <begin position="12"/>
        <end position="32"/>
    </location>
</feature>
<sequence length="99" mass="9088">HTPGAFLGGYDGRWLIALAGAPAAICALGFTSQGIAAGSLAAKMMSVTAVASGGGVPAGSVVALLQSAGAAGLSLASKVGLGSAAASLGATVGAAFSKK</sequence>
<proteinExistence type="inferred from homology"/>
<evidence type="ECO:0000256" key="5">
    <source>
        <dbReference type="ARBA" id="ARBA00023136"/>
    </source>
</evidence>
<comment type="subcellular location">
    <subcellularLocation>
        <location evidence="1">Membrane</location>
        <topology evidence="1">Multi-pass membrane protein</topology>
    </subcellularLocation>
</comment>
<organism evidence="7 8">
    <name type="scientific">Nothoprocta perdicaria</name>
    <name type="common">Chilean tinamou</name>
    <name type="synonym">Crypturus perdicarius</name>
    <dbReference type="NCBI Taxonomy" id="30464"/>
    <lineage>
        <taxon>Eukaryota</taxon>
        <taxon>Metazoa</taxon>
        <taxon>Chordata</taxon>
        <taxon>Craniata</taxon>
        <taxon>Vertebrata</taxon>
        <taxon>Euteleostomi</taxon>
        <taxon>Archelosauria</taxon>
        <taxon>Archosauria</taxon>
        <taxon>Dinosauria</taxon>
        <taxon>Saurischia</taxon>
        <taxon>Theropoda</taxon>
        <taxon>Coelurosauria</taxon>
        <taxon>Aves</taxon>
        <taxon>Palaeognathae</taxon>
        <taxon>Tinamiformes</taxon>
        <taxon>Tinamidae</taxon>
        <taxon>Nothoprocta</taxon>
    </lineage>
</organism>
<evidence type="ECO:0000313" key="7">
    <source>
        <dbReference type="Ensembl" id="ENSNPEP00000010573.1"/>
    </source>
</evidence>
<keyword evidence="4 6" id="KW-1133">Transmembrane helix</keyword>
<dbReference type="Pfam" id="PF06140">
    <property type="entry name" value="Ifi-6-16"/>
    <property type="match status" value="1"/>
</dbReference>
<dbReference type="InterPro" id="IPR038213">
    <property type="entry name" value="IFI6/IFI27-like_sf"/>
</dbReference>
<comment type="similarity">
    <text evidence="2">Belongs to the IFI6/IFI27 family.</text>
</comment>
<dbReference type="AlphaFoldDB" id="A0A8C6Z7C7"/>
<dbReference type="Proteomes" id="UP000694420">
    <property type="component" value="Unplaced"/>
</dbReference>
<dbReference type="PANTHER" id="PTHR16932">
    <property type="entry name" value="INTERFERON ALPHA-INDUCIBLE PROTEIN 27"/>
    <property type="match status" value="1"/>
</dbReference>
<name>A0A8C6Z7C7_NOTPE</name>
<dbReference type="Ensembl" id="ENSNPET00000010848.1">
    <property type="protein sequence ID" value="ENSNPEP00000010573.1"/>
    <property type="gene ID" value="ENSNPEG00000007923.1"/>
</dbReference>
<dbReference type="Gene3D" id="6.10.110.10">
    <property type="match status" value="1"/>
</dbReference>
<reference evidence="7" key="2">
    <citation type="submission" date="2025-09" db="UniProtKB">
        <authorList>
            <consortium name="Ensembl"/>
        </authorList>
    </citation>
    <scope>IDENTIFICATION</scope>
</reference>
<protein>
    <submittedName>
        <fullName evidence="7">Uncharacterized protein</fullName>
    </submittedName>
</protein>
<evidence type="ECO:0000256" key="4">
    <source>
        <dbReference type="ARBA" id="ARBA00022989"/>
    </source>
</evidence>
<dbReference type="GO" id="GO:0031966">
    <property type="term" value="C:mitochondrial membrane"/>
    <property type="evidence" value="ECO:0007669"/>
    <property type="project" value="TreeGrafter"/>
</dbReference>
<evidence type="ECO:0000256" key="1">
    <source>
        <dbReference type="ARBA" id="ARBA00004141"/>
    </source>
</evidence>
<evidence type="ECO:0000313" key="8">
    <source>
        <dbReference type="Proteomes" id="UP000694420"/>
    </source>
</evidence>